<dbReference type="PANTHER" id="PTHR43132:SF2">
    <property type="entry name" value="ARSENICAL RESISTANCE OPERON REPRESSOR ARSR-RELATED"/>
    <property type="match status" value="1"/>
</dbReference>
<evidence type="ECO:0000256" key="3">
    <source>
        <dbReference type="ARBA" id="ARBA00023163"/>
    </source>
</evidence>
<gene>
    <name evidence="5" type="ORF">Col01nite_11630</name>
</gene>
<evidence type="ECO:0000259" key="4">
    <source>
        <dbReference type="PROSITE" id="PS50987"/>
    </source>
</evidence>
<dbReference type="InterPro" id="IPR011991">
    <property type="entry name" value="ArsR-like_HTH"/>
</dbReference>
<name>A0ABQ4D8G7_9CELL</name>
<sequence>MNPSSHHTQICEEPVPLHALGVDRPLAEVKADLFKALAHPVRVRTLELLAEQDRQVSELLDALGLEPSHLSQHLAVLLRAGVVTARRTGNAVHYTLALPAVADMLAAARAVLVDAATRHAGLLDETSTTPAETAPADR</sequence>
<keyword evidence="2" id="KW-0238">DNA-binding</keyword>
<dbReference type="CDD" id="cd00090">
    <property type="entry name" value="HTH_ARSR"/>
    <property type="match status" value="1"/>
</dbReference>
<comment type="caution">
    <text evidence="5">The sequence shown here is derived from an EMBL/GenBank/DDBJ whole genome shotgun (WGS) entry which is preliminary data.</text>
</comment>
<dbReference type="InterPro" id="IPR036390">
    <property type="entry name" value="WH_DNA-bd_sf"/>
</dbReference>
<dbReference type="Gene3D" id="1.10.10.10">
    <property type="entry name" value="Winged helix-like DNA-binding domain superfamily/Winged helix DNA-binding domain"/>
    <property type="match status" value="1"/>
</dbReference>
<feature type="domain" description="HTH arsR-type" evidence="4">
    <location>
        <begin position="22"/>
        <end position="116"/>
    </location>
</feature>
<dbReference type="EMBL" id="BONN01000002">
    <property type="protein sequence ID" value="GIG32004.1"/>
    <property type="molecule type" value="Genomic_DNA"/>
</dbReference>
<evidence type="ECO:0000313" key="6">
    <source>
        <dbReference type="Proteomes" id="UP000618382"/>
    </source>
</evidence>
<dbReference type="PANTHER" id="PTHR43132">
    <property type="entry name" value="ARSENICAL RESISTANCE OPERON REPRESSOR ARSR-RELATED"/>
    <property type="match status" value="1"/>
</dbReference>
<dbReference type="NCBIfam" id="NF033788">
    <property type="entry name" value="HTH_metalloreg"/>
    <property type="match status" value="1"/>
</dbReference>
<reference evidence="5 6" key="1">
    <citation type="submission" date="2021-01" db="EMBL/GenBank/DDBJ databases">
        <title>Whole genome shotgun sequence of Cellulomonas oligotrophica NBRC 109435.</title>
        <authorList>
            <person name="Komaki H."/>
            <person name="Tamura T."/>
        </authorList>
    </citation>
    <scope>NUCLEOTIDE SEQUENCE [LARGE SCALE GENOMIC DNA]</scope>
    <source>
        <strain evidence="5 6">NBRC 109435</strain>
    </source>
</reference>
<evidence type="ECO:0000256" key="1">
    <source>
        <dbReference type="ARBA" id="ARBA00023015"/>
    </source>
</evidence>
<dbReference type="Pfam" id="PF01022">
    <property type="entry name" value="HTH_5"/>
    <property type="match status" value="1"/>
</dbReference>
<keyword evidence="3" id="KW-0804">Transcription</keyword>
<dbReference type="InterPro" id="IPR051011">
    <property type="entry name" value="Metal_resp_trans_reg"/>
</dbReference>
<dbReference type="PRINTS" id="PR00778">
    <property type="entry name" value="HTHARSR"/>
</dbReference>
<dbReference type="PROSITE" id="PS50987">
    <property type="entry name" value="HTH_ARSR_2"/>
    <property type="match status" value="1"/>
</dbReference>
<proteinExistence type="predicted"/>
<dbReference type="InterPro" id="IPR001845">
    <property type="entry name" value="HTH_ArsR_DNA-bd_dom"/>
</dbReference>
<dbReference type="SMART" id="SM00418">
    <property type="entry name" value="HTH_ARSR"/>
    <property type="match status" value="1"/>
</dbReference>
<dbReference type="Proteomes" id="UP000618382">
    <property type="component" value="Unassembled WGS sequence"/>
</dbReference>
<dbReference type="InterPro" id="IPR036388">
    <property type="entry name" value="WH-like_DNA-bd_sf"/>
</dbReference>
<evidence type="ECO:0000256" key="2">
    <source>
        <dbReference type="ARBA" id="ARBA00023125"/>
    </source>
</evidence>
<keyword evidence="6" id="KW-1185">Reference proteome</keyword>
<evidence type="ECO:0000313" key="5">
    <source>
        <dbReference type="EMBL" id="GIG32004.1"/>
    </source>
</evidence>
<keyword evidence="1" id="KW-0805">Transcription regulation</keyword>
<organism evidence="5 6">
    <name type="scientific">Cellulomonas oligotrophica</name>
    <dbReference type="NCBI Taxonomy" id="931536"/>
    <lineage>
        <taxon>Bacteria</taxon>
        <taxon>Bacillati</taxon>
        <taxon>Actinomycetota</taxon>
        <taxon>Actinomycetes</taxon>
        <taxon>Micrococcales</taxon>
        <taxon>Cellulomonadaceae</taxon>
        <taxon>Cellulomonas</taxon>
    </lineage>
</organism>
<dbReference type="SUPFAM" id="SSF46785">
    <property type="entry name" value="Winged helix' DNA-binding domain"/>
    <property type="match status" value="1"/>
</dbReference>
<protein>
    <submittedName>
        <fullName evidence="5">Transcriptional regulatory protein ArsR</fullName>
    </submittedName>
</protein>
<accession>A0ABQ4D8G7</accession>